<evidence type="ECO:0000313" key="5">
    <source>
        <dbReference type="Proteomes" id="UP000625711"/>
    </source>
</evidence>
<dbReference type="Pfam" id="PF13863">
    <property type="entry name" value="DUF4200"/>
    <property type="match status" value="1"/>
</dbReference>
<name>A0A834IIU9_RHYFE</name>
<feature type="coiled-coil region" evidence="2">
    <location>
        <begin position="247"/>
        <end position="274"/>
    </location>
</feature>
<feature type="domain" description="DUF4200" evidence="3">
    <location>
        <begin position="82"/>
        <end position="192"/>
    </location>
</feature>
<dbReference type="GO" id="GO:0005856">
    <property type="term" value="C:cytoskeleton"/>
    <property type="evidence" value="ECO:0007669"/>
    <property type="project" value="UniProtKB-ARBA"/>
</dbReference>
<dbReference type="AlphaFoldDB" id="A0A834IIU9"/>
<evidence type="ECO:0000313" key="4">
    <source>
        <dbReference type="EMBL" id="KAF7278695.1"/>
    </source>
</evidence>
<dbReference type="Proteomes" id="UP000625711">
    <property type="component" value="Unassembled WGS sequence"/>
</dbReference>
<proteinExistence type="predicted"/>
<evidence type="ECO:0000256" key="1">
    <source>
        <dbReference type="ARBA" id="ARBA00023054"/>
    </source>
</evidence>
<evidence type="ECO:0000256" key="2">
    <source>
        <dbReference type="SAM" id="Coils"/>
    </source>
</evidence>
<organism evidence="4 5">
    <name type="scientific">Rhynchophorus ferrugineus</name>
    <name type="common">Red palm weevil</name>
    <name type="synonym">Curculio ferrugineus</name>
    <dbReference type="NCBI Taxonomy" id="354439"/>
    <lineage>
        <taxon>Eukaryota</taxon>
        <taxon>Metazoa</taxon>
        <taxon>Ecdysozoa</taxon>
        <taxon>Arthropoda</taxon>
        <taxon>Hexapoda</taxon>
        <taxon>Insecta</taxon>
        <taxon>Pterygota</taxon>
        <taxon>Neoptera</taxon>
        <taxon>Endopterygota</taxon>
        <taxon>Coleoptera</taxon>
        <taxon>Polyphaga</taxon>
        <taxon>Cucujiformia</taxon>
        <taxon>Curculionidae</taxon>
        <taxon>Dryophthorinae</taxon>
        <taxon>Rhynchophorus</taxon>
    </lineage>
</organism>
<comment type="caution">
    <text evidence="4">The sequence shown here is derived from an EMBL/GenBank/DDBJ whole genome shotgun (WGS) entry which is preliminary data.</text>
</comment>
<dbReference type="InterPro" id="IPR025252">
    <property type="entry name" value="DUF4200"/>
</dbReference>
<dbReference type="OrthoDB" id="10264298at2759"/>
<protein>
    <recommendedName>
        <fullName evidence="3">DUF4200 domain-containing protein</fullName>
    </recommendedName>
</protein>
<evidence type="ECO:0000259" key="3">
    <source>
        <dbReference type="Pfam" id="PF13863"/>
    </source>
</evidence>
<gene>
    <name evidence="4" type="ORF">GWI33_008073</name>
</gene>
<dbReference type="InterPro" id="IPR051147">
    <property type="entry name" value="CFAP_domain-containing"/>
</dbReference>
<dbReference type="EMBL" id="JAACXV010000391">
    <property type="protein sequence ID" value="KAF7278695.1"/>
    <property type="molecule type" value="Genomic_DNA"/>
</dbReference>
<keyword evidence="1 2" id="KW-0175">Coiled coil</keyword>
<keyword evidence="5" id="KW-1185">Reference proteome</keyword>
<dbReference type="PANTHER" id="PTHR21683">
    <property type="entry name" value="COILED-COIL DOMAIN-CONTAINING PROTEIN 42 LIKE-2-LIKE-RELATED"/>
    <property type="match status" value="1"/>
</dbReference>
<dbReference type="PANTHER" id="PTHR21683:SF2">
    <property type="entry name" value="COILED-COIL DOMAIN-CONTAINING PROTEIN 42 LIKE-2-LIKE"/>
    <property type="match status" value="1"/>
</dbReference>
<accession>A0A834IIU9</accession>
<reference evidence="4" key="1">
    <citation type="submission" date="2020-08" db="EMBL/GenBank/DDBJ databases">
        <title>Genome sequencing and assembly of the red palm weevil Rhynchophorus ferrugineus.</title>
        <authorList>
            <person name="Dias G.B."/>
            <person name="Bergman C.M."/>
            <person name="Manee M."/>
        </authorList>
    </citation>
    <scope>NUCLEOTIDE SEQUENCE</scope>
    <source>
        <strain evidence="4">AA-2017</strain>
        <tissue evidence="4">Whole larva</tissue>
    </source>
</reference>
<sequence>MDQILDLETAPVPIRYSVKDQLLVDRYADQEERYIFNTKFPHKHVGDISAAQHLFALTEKCPKENFPLEMNVTMNLAFWQMQLYKNEEILQHARLKMARQRRSIKRQWQALEKDEITLRQQFNDYDKFVKENAEKRGRAEKKIADDRNVIAIKESEIQDYNDKIVRMQKAKCNMELTIKSYKKFRAYLQDVVNCSFEFKSVGGLLRRFQALCDAKELLSGTLKDNMEILEHAKLEMMKLIEEKNFIIMGLNNQIANLQARYENANIKALESETLVTQIKNNAVRQLSEINMVKNSIWNVYVHMAASKKHPIKIKRENVEEQMMYINRTLTELSKVNKLIKKRSTKIK</sequence>